<comment type="caution">
    <text evidence="2">The sequence shown here is derived from an EMBL/GenBank/DDBJ whole genome shotgun (WGS) entry which is preliminary data.</text>
</comment>
<proteinExistence type="predicted"/>
<dbReference type="EMBL" id="VSWC01000118">
    <property type="protein sequence ID" value="KAA1084074.1"/>
    <property type="molecule type" value="Genomic_DNA"/>
</dbReference>
<keyword evidence="4" id="KW-1185">Reference proteome</keyword>
<dbReference type="AlphaFoldDB" id="A0A5B0N6D6"/>
<dbReference type="OrthoDB" id="674642at2759"/>
<evidence type="ECO:0000256" key="1">
    <source>
        <dbReference type="SAM" id="MobiDB-lite"/>
    </source>
</evidence>
<organism evidence="2 4">
    <name type="scientific">Puccinia graminis f. sp. tritici</name>
    <dbReference type="NCBI Taxonomy" id="56615"/>
    <lineage>
        <taxon>Eukaryota</taxon>
        <taxon>Fungi</taxon>
        <taxon>Dikarya</taxon>
        <taxon>Basidiomycota</taxon>
        <taxon>Pucciniomycotina</taxon>
        <taxon>Pucciniomycetes</taxon>
        <taxon>Pucciniales</taxon>
        <taxon>Pucciniaceae</taxon>
        <taxon>Puccinia</taxon>
    </lineage>
</organism>
<gene>
    <name evidence="2" type="ORF">PGT21_050266</name>
    <name evidence="3" type="ORF">PGTUg99_050201</name>
</gene>
<reference evidence="4 5" key="1">
    <citation type="submission" date="2019-05" db="EMBL/GenBank/DDBJ databases">
        <title>Emergence of the Ug99 lineage of the wheat stem rust pathogen through somatic hybridization.</title>
        <authorList>
            <person name="Li F."/>
            <person name="Upadhyaya N.M."/>
            <person name="Sperschneider J."/>
            <person name="Matny O."/>
            <person name="Nguyen-Phuc H."/>
            <person name="Mago R."/>
            <person name="Raley C."/>
            <person name="Miller M.E."/>
            <person name="Silverstein K.A.T."/>
            <person name="Henningsen E."/>
            <person name="Hirsch C.D."/>
            <person name="Visser B."/>
            <person name="Pretorius Z.A."/>
            <person name="Steffenson B.J."/>
            <person name="Schwessinger B."/>
            <person name="Dodds P.N."/>
            <person name="Figueroa M."/>
        </authorList>
    </citation>
    <scope>NUCLEOTIDE SEQUENCE [LARGE SCALE GENOMIC DNA]</scope>
    <source>
        <strain evidence="2">21-0</strain>
        <strain evidence="3 5">Ug99</strain>
    </source>
</reference>
<dbReference type="PANTHER" id="PTHR47150">
    <property type="entry name" value="OS12G0169200 PROTEIN"/>
    <property type="match status" value="1"/>
</dbReference>
<evidence type="ECO:0000313" key="3">
    <source>
        <dbReference type="EMBL" id="KAA1093311.1"/>
    </source>
</evidence>
<dbReference type="EMBL" id="VDEP01000375">
    <property type="protein sequence ID" value="KAA1093311.1"/>
    <property type="molecule type" value="Genomic_DNA"/>
</dbReference>
<evidence type="ECO:0000313" key="4">
    <source>
        <dbReference type="Proteomes" id="UP000324748"/>
    </source>
</evidence>
<dbReference type="InterPro" id="IPR006912">
    <property type="entry name" value="Harbinger_derived_prot"/>
</dbReference>
<name>A0A5B0N6D6_PUCGR</name>
<accession>A0A5B0N6D6</accession>
<dbReference type="Pfam" id="PF04827">
    <property type="entry name" value="Plant_tran"/>
    <property type="match status" value="1"/>
</dbReference>
<feature type="region of interest" description="Disordered" evidence="1">
    <location>
        <begin position="62"/>
        <end position="82"/>
    </location>
</feature>
<evidence type="ECO:0000313" key="5">
    <source>
        <dbReference type="Proteomes" id="UP000325313"/>
    </source>
</evidence>
<dbReference type="Proteomes" id="UP000325313">
    <property type="component" value="Unassembled WGS sequence"/>
</dbReference>
<evidence type="ECO:0000313" key="2">
    <source>
        <dbReference type="EMBL" id="KAA1084074.1"/>
    </source>
</evidence>
<protein>
    <recommendedName>
        <fullName evidence="6">DDE Tnp4 domain-containing protein</fullName>
    </recommendedName>
</protein>
<dbReference type="Proteomes" id="UP000324748">
    <property type="component" value="Unassembled WGS sequence"/>
</dbReference>
<evidence type="ECO:0008006" key="6">
    <source>
        <dbReference type="Google" id="ProtNLM"/>
    </source>
</evidence>
<sequence length="464" mass="53342">MTNPHTPETLSIYNIQTINMDEDALILQMILRRRQAAARFRTTINAMLEITPMLLDDDEEEIELPSHGGSHPGKQPNRPRDFEGSYNKLMQHYFSAQPLYNEEIFRRRFRMGKPLFMKIAEAIQDFDEYFTLRRDALGKSGIRPLVKITAALRMLAYGGAADCNDEYLQLSESTSLQCMDKFCNAIVAIYSAEYLRHPTTADLERLLTDGAKRGFPGMLGSLDCMHWEWKNCPSGWAGQFQGKEKRPTVILEAVASSDMWIWHAYFGMPGSHNDINVLDTSPLFSNILNGRAPRCEYEINGHHYEQGYYLADGIYPDWAVFVKTMSQPRGAEQKHFVKMQEARRKDVERAFGVLQARFAVVSRPARGWKHHNLKTIMKACIILHNMIVEDERGTYLDYSYDHSPTAIITPVDVLRDGTSISFAEFIDNHESMRNSGSHFQLRNDLIKHQWDIKGRQEDDDVADF</sequence>
<dbReference type="PANTHER" id="PTHR47150:SF5">
    <property type="entry name" value="OS07G0546750 PROTEIN"/>
    <property type="match status" value="1"/>
</dbReference>